<dbReference type="Proteomes" id="UP000596661">
    <property type="component" value="Unassembled WGS sequence"/>
</dbReference>
<name>A0A803RBA5_CANSA</name>
<accession>A0A803RBA5</accession>
<dbReference type="EMBL" id="UZAU01000821">
    <property type="status" value="NOT_ANNOTATED_CDS"/>
    <property type="molecule type" value="Genomic_DNA"/>
</dbReference>
<reference evidence="1" key="1">
    <citation type="submission" date="2021-03" db="UniProtKB">
        <authorList>
            <consortium name="EnsemblPlants"/>
        </authorList>
    </citation>
    <scope>IDENTIFICATION</scope>
</reference>
<evidence type="ECO:0000313" key="2">
    <source>
        <dbReference type="Proteomes" id="UP000596661"/>
    </source>
</evidence>
<keyword evidence="2" id="KW-1185">Reference proteome</keyword>
<dbReference type="AlphaFoldDB" id="A0A803RBA5"/>
<sequence length="81" mass="8687">MTATAAATRASLSENSRTCRVAAAQKLNSHALSLEIPENKNGSTLLGAAAMVRMPSFYECLTHTKSSNLFPSILYRDTPSI</sequence>
<evidence type="ECO:0000313" key="1">
    <source>
        <dbReference type="EnsemblPlants" id="cds.novel_model_7347_5bd9a17a"/>
    </source>
</evidence>
<protein>
    <submittedName>
        <fullName evidence="1">Uncharacterized protein</fullName>
    </submittedName>
</protein>
<dbReference type="Gramene" id="novel_model_7347_5bd9a17a">
    <property type="protein sequence ID" value="cds.novel_model_7347_5bd9a17a"/>
    <property type="gene ID" value="novel_gene_3890_5bd9a17a"/>
</dbReference>
<proteinExistence type="predicted"/>
<organism evidence="1 2">
    <name type="scientific">Cannabis sativa</name>
    <name type="common">Hemp</name>
    <name type="synonym">Marijuana</name>
    <dbReference type="NCBI Taxonomy" id="3483"/>
    <lineage>
        <taxon>Eukaryota</taxon>
        <taxon>Viridiplantae</taxon>
        <taxon>Streptophyta</taxon>
        <taxon>Embryophyta</taxon>
        <taxon>Tracheophyta</taxon>
        <taxon>Spermatophyta</taxon>
        <taxon>Magnoliopsida</taxon>
        <taxon>eudicotyledons</taxon>
        <taxon>Gunneridae</taxon>
        <taxon>Pentapetalae</taxon>
        <taxon>rosids</taxon>
        <taxon>fabids</taxon>
        <taxon>Rosales</taxon>
        <taxon>Cannabaceae</taxon>
        <taxon>Cannabis</taxon>
    </lineage>
</organism>
<dbReference type="EnsemblPlants" id="novel_model_7347_5bd9a17a">
    <property type="protein sequence ID" value="cds.novel_model_7347_5bd9a17a"/>
    <property type="gene ID" value="novel_gene_3890_5bd9a17a"/>
</dbReference>